<sequence>MTIAPERPRSAATEETGTRLMDLADAAAQAMPGSTVEVLGGQLIVTPGPDGPHGESLTALMEPLMAAKLHRGETRVIQNLGLWLPTGDDDHAVPDLAVVDADYREHEVRYKCYDPAPFRLIVEITSSNWREDLDRKPRAYAEAGVPGYVIGDRQHERVIVYSDPHDGTYRTRSDYKPGETVTLPAVLGIEVTLAAGALLIS</sequence>
<dbReference type="Proteomes" id="UP000176101">
    <property type="component" value="Unassembled WGS sequence"/>
</dbReference>
<dbReference type="InterPro" id="IPR008538">
    <property type="entry name" value="Uma2"/>
</dbReference>
<name>A0A1E7KHG7_9ACTN</name>
<dbReference type="Gene3D" id="3.90.1570.10">
    <property type="entry name" value="tt1808, chain A"/>
    <property type="match status" value="1"/>
</dbReference>
<dbReference type="AlphaFoldDB" id="A0A1E7KHG7"/>
<reference evidence="2 3" key="1">
    <citation type="journal article" date="2016" name="Front. Microbiol.">
        <title>Comparative Genomics Analysis of Streptomyces Species Reveals Their Adaptation to the Marine Environment and Their Diversity at the Genomic Level.</title>
        <authorList>
            <person name="Tian X."/>
            <person name="Zhang Z."/>
            <person name="Yang T."/>
            <person name="Chen M."/>
            <person name="Li J."/>
            <person name="Chen F."/>
            <person name="Yang J."/>
            <person name="Li W."/>
            <person name="Zhang B."/>
            <person name="Zhang Z."/>
            <person name="Wu J."/>
            <person name="Zhang C."/>
            <person name="Long L."/>
            <person name="Xiao J."/>
        </authorList>
    </citation>
    <scope>NUCLEOTIDE SEQUENCE [LARGE SCALE GENOMIC DNA]</scope>
    <source>
        <strain evidence="2 3">SCSIO 02100</strain>
    </source>
</reference>
<dbReference type="RefSeq" id="WP_070196600.1">
    <property type="nucleotide sequence ID" value="NZ_LJGU01000120.1"/>
</dbReference>
<evidence type="ECO:0000313" key="3">
    <source>
        <dbReference type="Proteomes" id="UP000176101"/>
    </source>
</evidence>
<comment type="caution">
    <text evidence="2">The sequence shown here is derived from an EMBL/GenBank/DDBJ whole genome shotgun (WGS) entry which is preliminary data.</text>
</comment>
<dbReference type="InterPro" id="IPR012296">
    <property type="entry name" value="Nuclease_put_TT1808"/>
</dbReference>
<dbReference type="STRING" id="1075402.AN216_11775"/>
<dbReference type="InterPro" id="IPR011335">
    <property type="entry name" value="Restrct_endonuc-II-like"/>
</dbReference>
<feature type="domain" description="Putative restriction endonuclease" evidence="1">
    <location>
        <begin position="32"/>
        <end position="193"/>
    </location>
</feature>
<dbReference type="CDD" id="cd06260">
    <property type="entry name" value="DUF820-like"/>
    <property type="match status" value="1"/>
</dbReference>
<gene>
    <name evidence="2" type="ORF">AN216_11775</name>
</gene>
<evidence type="ECO:0000313" key="2">
    <source>
        <dbReference type="EMBL" id="OEV03388.1"/>
    </source>
</evidence>
<proteinExistence type="predicted"/>
<organism evidence="2 3">
    <name type="scientific">Streptomyces oceani</name>
    <dbReference type="NCBI Taxonomy" id="1075402"/>
    <lineage>
        <taxon>Bacteria</taxon>
        <taxon>Bacillati</taxon>
        <taxon>Actinomycetota</taxon>
        <taxon>Actinomycetes</taxon>
        <taxon>Kitasatosporales</taxon>
        <taxon>Streptomycetaceae</taxon>
        <taxon>Streptomyces</taxon>
    </lineage>
</organism>
<dbReference type="EMBL" id="LJGU01000120">
    <property type="protein sequence ID" value="OEV03388.1"/>
    <property type="molecule type" value="Genomic_DNA"/>
</dbReference>
<dbReference type="PANTHER" id="PTHR35400:SF3">
    <property type="entry name" value="SLL1072 PROTEIN"/>
    <property type="match status" value="1"/>
</dbReference>
<evidence type="ECO:0000259" key="1">
    <source>
        <dbReference type="Pfam" id="PF05685"/>
    </source>
</evidence>
<protein>
    <recommendedName>
        <fullName evidence="1">Putative restriction endonuclease domain-containing protein</fullName>
    </recommendedName>
</protein>
<keyword evidence="3" id="KW-1185">Reference proteome</keyword>
<dbReference type="PANTHER" id="PTHR35400">
    <property type="entry name" value="SLR1083 PROTEIN"/>
    <property type="match status" value="1"/>
</dbReference>
<dbReference type="OrthoDB" id="4309709at2"/>
<dbReference type="Pfam" id="PF05685">
    <property type="entry name" value="Uma2"/>
    <property type="match status" value="1"/>
</dbReference>
<dbReference type="SUPFAM" id="SSF52980">
    <property type="entry name" value="Restriction endonuclease-like"/>
    <property type="match status" value="1"/>
</dbReference>
<accession>A0A1E7KHG7</accession>